<evidence type="ECO:0000256" key="2">
    <source>
        <dbReference type="SAM" id="SignalP"/>
    </source>
</evidence>
<gene>
    <name evidence="3" type="ORF">LR394_03730</name>
</gene>
<dbReference type="Proteomes" id="UP001138997">
    <property type="component" value="Unassembled WGS sequence"/>
</dbReference>
<evidence type="ECO:0000313" key="4">
    <source>
        <dbReference type="Proteomes" id="UP001138997"/>
    </source>
</evidence>
<feature type="chain" id="PRO_5040911116" evidence="2">
    <location>
        <begin position="20"/>
        <end position="80"/>
    </location>
</feature>
<comment type="caution">
    <text evidence="3">The sequence shown here is derived from an EMBL/GenBank/DDBJ whole genome shotgun (WGS) entry which is preliminary data.</text>
</comment>
<keyword evidence="1" id="KW-0472">Membrane</keyword>
<protein>
    <submittedName>
        <fullName evidence="3">Uncharacterized protein</fullName>
    </submittedName>
</protein>
<reference evidence="3" key="1">
    <citation type="submission" date="2021-11" db="EMBL/GenBank/DDBJ databases">
        <title>Streptomyces corallinus and Kineosporia corallina sp. nov., two new coral-derived marine actinobacteria.</title>
        <authorList>
            <person name="Buangrab K."/>
            <person name="Sutthacheep M."/>
            <person name="Yeemin T."/>
            <person name="Harunari E."/>
            <person name="Igarashi Y."/>
            <person name="Sripreechasak P."/>
            <person name="Kanchanasin P."/>
            <person name="Tanasupawat S."/>
            <person name="Phongsopitanun W."/>
        </authorList>
    </citation>
    <scope>NUCLEOTIDE SEQUENCE</scope>
    <source>
        <strain evidence="3">JCM 31032</strain>
    </source>
</reference>
<keyword evidence="2" id="KW-0732">Signal</keyword>
<evidence type="ECO:0000256" key="1">
    <source>
        <dbReference type="SAM" id="Phobius"/>
    </source>
</evidence>
<proteinExistence type="predicted"/>
<sequence length="80" mass="8435">MIVILFGLLLIGLSTLVHAAGHPLPAAWIALATAVLAAVLSVILKDALSFFASVGVGCWLYYWITRIKAKEQSAAPADQS</sequence>
<accession>A0A9X1NA95</accession>
<name>A0A9X1NA95_9ACTN</name>
<feature type="transmembrane region" description="Helical" evidence="1">
    <location>
        <begin position="29"/>
        <end position="62"/>
    </location>
</feature>
<evidence type="ECO:0000313" key="3">
    <source>
        <dbReference type="EMBL" id="MCD5309990.1"/>
    </source>
</evidence>
<keyword evidence="1" id="KW-0812">Transmembrane</keyword>
<dbReference type="EMBL" id="JAJOMB010000002">
    <property type="protein sequence ID" value="MCD5309990.1"/>
    <property type="molecule type" value="Genomic_DNA"/>
</dbReference>
<organism evidence="3 4">
    <name type="scientific">Kineosporia babensis</name>
    <dbReference type="NCBI Taxonomy" id="499548"/>
    <lineage>
        <taxon>Bacteria</taxon>
        <taxon>Bacillati</taxon>
        <taxon>Actinomycetota</taxon>
        <taxon>Actinomycetes</taxon>
        <taxon>Kineosporiales</taxon>
        <taxon>Kineosporiaceae</taxon>
        <taxon>Kineosporia</taxon>
    </lineage>
</organism>
<keyword evidence="4" id="KW-1185">Reference proteome</keyword>
<dbReference type="AlphaFoldDB" id="A0A9X1NA95"/>
<keyword evidence="1" id="KW-1133">Transmembrane helix</keyword>
<dbReference type="RefSeq" id="WP_231438919.1">
    <property type="nucleotide sequence ID" value="NZ_JAJOMB010000002.1"/>
</dbReference>
<feature type="signal peptide" evidence="2">
    <location>
        <begin position="1"/>
        <end position="19"/>
    </location>
</feature>